<keyword evidence="1" id="KW-1133">Transmembrane helix</keyword>
<dbReference type="GeneID" id="77943920"/>
<protein>
    <submittedName>
        <fullName evidence="2">Uncharacterized protein</fullName>
    </submittedName>
</protein>
<evidence type="ECO:0000313" key="2">
    <source>
        <dbReference type="EMBL" id="QZA70515.1"/>
    </source>
</evidence>
<gene>
    <name evidence="2" type="primary">28</name>
    <name evidence="2" type="ORF">AH04_28</name>
</gene>
<dbReference type="Proteomes" id="UP000827517">
    <property type="component" value="Segment"/>
</dbReference>
<accession>A0AAE8BQT9</accession>
<keyword evidence="3" id="KW-1185">Reference proteome</keyword>
<reference evidence="2" key="1">
    <citation type="submission" date="2021-07" db="EMBL/GenBank/DDBJ databases">
        <authorList>
            <person name="Roth S.J."/>
            <person name="Krukonis G.P."/>
            <person name="Delesalle V.A."/>
        </authorList>
    </citation>
    <scope>NUCLEOTIDE SEQUENCE</scope>
</reference>
<evidence type="ECO:0000256" key="1">
    <source>
        <dbReference type="SAM" id="Phobius"/>
    </source>
</evidence>
<dbReference type="KEGG" id="vg:77943920"/>
<dbReference type="RefSeq" id="YP_010667782.1">
    <property type="nucleotide sequence ID" value="NC_070952.1"/>
</dbReference>
<dbReference type="EMBL" id="MZ501267">
    <property type="protein sequence ID" value="QZA70515.1"/>
    <property type="molecule type" value="Genomic_DNA"/>
</dbReference>
<keyword evidence="1" id="KW-0472">Membrane</keyword>
<keyword evidence="1" id="KW-0812">Transmembrane</keyword>
<proteinExistence type="predicted"/>
<sequence length="154" mass="17187">MDRGLCLLSVYLLLFNKSRIIIMGDLHITGFQLLGITVLIAIVALAFCAIWLTCILLGETQDLKKAVKDVQCAYGNIEIELNKKLKVNNAIHYSDLVKIVRVVGNMVPGVEIVIDKEFENDRLHILIEAGGIKSKLTLIATIVEYGIPRFHEQV</sequence>
<name>A0AAE8BQT9_9CAUD</name>
<evidence type="ECO:0000313" key="3">
    <source>
        <dbReference type="Proteomes" id="UP000827517"/>
    </source>
</evidence>
<feature type="transmembrane region" description="Helical" evidence="1">
    <location>
        <begin position="30"/>
        <end position="58"/>
    </location>
</feature>
<organism evidence="2 3">
    <name type="scientific">Erwinia phage AH04</name>
    <dbReference type="NCBI Taxonomy" id="2869569"/>
    <lineage>
        <taxon>Viruses</taxon>
        <taxon>Duplodnaviria</taxon>
        <taxon>Heunggongvirae</taxon>
        <taxon>Uroviricota</taxon>
        <taxon>Caudoviricetes</taxon>
        <taxon>Chimalliviridae</taxon>
        <taxon>Meadowvirus</taxon>
        <taxon>Meadowvirus AH04</taxon>
    </lineage>
</organism>